<keyword evidence="2" id="KW-0378">Hydrolase</keyword>
<evidence type="ECO:0000313" key="3">
    <source>
        <dbReference type="Proteomes" id="UP001597474"/>
    </source>
</evidence>
<evidence type="ECO:0000259" key="1">
    <source>
        <dbReference type="Pfam" id="PF03372"/>
    </source>
</evidence>
<dbReference type="Pfam" id="PF03372">
    <property type="entry name" value="Exo_endo_phos"/>
    <property type="match status" value="1"/>
</dbReference>
<reference evidence="3" key="1">
    <citation type="journal article" date="2019" name="Int. J. Syst. Evol. Microbiol.">
        <title>The Global Catalogue of Microorganisms (GCM) 10K type strain sequencing project: providing services to taxonomists for standard genome sequencing and annotation.</title>
        <authorList>
            <consortium name="The Broad Institute Genomics Platform"/>
            <consortium name="The Broad Institute Genome Sequencing Center for Infectious Disease"/>
            <person name="Wu L."/>
            <person name="Ma J."/>
        </authorList>
    </citation>
    <scope>NUCLEOTIDE SEQUENCE [LARGE SCALE GENOMIC DNA]</scope>
    <source>
        <strain evidence="3">TISTR 2562</strain>
    </source>
</reference>
<comment type="caution">
    <text evidence="2">The sequence shown here is derived from an EMBL/GenBank/DDBJ whole genome shotgun (WGS) entry which is preliminary data.</text>
</comment>
<dbReference type="GO" id="GO:0004519">
    <property type="term" value="F:endonuclease activity"/>
    <property type="evidence" value="ECO:0007669"/>
    <property type="project" value="UniProtKB-KW"/>
</dbReference>
<accession>A0ABW5U893</accession>
<proteinExistence type="predicted"/>
<dbReference type="InterPro" id="IPR036691">
    <property type="entry name" value="Endo/exonu/phosph_ase_sf"/>
</dbReference>
<keyword evidence="3" id="KW-1185">Reference proteome</keyword>
<feature type="domain" description="Endonuclease/exonuclease/phosphatase" evidence="1">
    <location>
        <begin position="30"/>
        <end position="306"/>
    </location>
</feature>
<sequence>MAEPLRIASFNSALSREGPGLVLRDILNGQDPQVQAVLAALSEVAPDVIVLQKLDYDLENRALHALAAALESSGGPAYPHLFALPGNAGLQSGVDLDGDGRRGGADDAQGYGRFFGQGGMAILSRHPIIEAEVQDHSTLLWRDLPGALLPGTVAEPFPNAEARAIQRLSSKGHWVVPIAPPGQPPLHLLTFHATPPVFDGPQDRNGRRNHDEVIFWQHYLDGAFETPPTERFILLGDANLDPQHGDGRGAAIRALLNDARLQDPLAGRETVTWPETGPMRVDYLLPSADWRVLDSGRHFAPQASRHALIWVDLAP</sequence>
<dbReference type="SUPFAM" id="SSF56219">
    <property type="entry name" value="DNase I-like"/>
    <property type="match status" value="1"/>
</dbReference>
<dbReference type="InterPro" id="IPR005135">
    <property type="entry name" value="Endo/exonuclease/phosphatase"/>
</dbReference>
<dbReference type="Gene3D" id="3.60.10.10">
    <property type="entry name" value="Endonuclease/exonuclease/phosphatase"/>
    <property type="match status" value="1"/>
</dbReference>
<name>A0ABW5U893_9RHOB</name>
<protein>
    <submittedName>
        <fullName evidence="2">Endonuclease/exonuclease/phosphatase family protein</fullName>
    </submittedName>
</protein>
<keyword evidence="2" id="KW-0255">Endonuclease</keyword>
<dbReference type="RefSeq" id="WP_386375479.1">
    <property type="nucleotide sequence ID" value="NZ_JBHUMP010000016.1"/>
</dbReference>
<evidence type="ECO:0000313" key="2">
    <source>
        <dbReference type="EMBL" id="MFD2741054.1"/>
    </source>
</evidence>
<organism evidence="2 3">
    <name type="scientific">Sulfitobacter aestuarii</name>
    <dbReference type="NCBI Taxonomy" id="2161676"/>
    <lineage>
        <taxon>Bacteria</taxon>
        <taxon>Pseudomonadati</taxon>
        <taxon>Pseudomonadota</taxon>
        <taxon>Alphaproteobacteria</taxon>
        <taxon>Rhodobacterales</taxon>
        <taxon>Roseobacteraceae</taxon>
        <taxon>Sulfitobacter</taxon>
    </lineage>
</organism>
<gene>
    <name evidence="2" type="ORF">ACFSUD_15830</name>
</gene>
<dbReference type="Proteomes" id="UP001597474">
    <property type="component" value="Unassembled WGS sequence"/>
</dbReference>
<dbReference type="EMBL" id="JBHUMP010000016">
    <property type="protein sequence ID" value="MFD2741054.1"/>
    <property type="molecule type" value="Genomic_DNA"/>
</dbReference>
<keyword evidence="2" id="KW-0540">Nuclease</keyword>